<dbReference type="AlphaFoldDB" id="A0A7S1KQD0"/>
<name>A0A7S1KQD0_9EUKA</name>
<reference evidence="1" key="1">
    <citation type="submission" date="2021-01" db="EMBL/GenBank/DDBJ databases">
        <authorList>
            <person name="Corre E."/>
            <person name="Pelletier E."/>
            <person name="Niang G."/>
            <person name="Scheremetjew M."/>
            <person name="Finn R."/>
            <person name="Kale V."/>
            <person name="Holt S."/>
            <person name="Cochrane G."/>
            <person name="Meng A."/>
            <person name="Brown T."/>
            <person name="Cohen L."/>
        </authorList>
    </citation>
    <scope>NUCLEOTIDE SEQUENCE</scope>
    <source>
        <strain evidence="1">WS</strain>
    </source>
</reference>
<organism evidence="1">
    <name type="scientific">Percolomonas cosmopolitus</name>
    <dbReference type="NCBI Taxonomy" id="63605"/>
    <lineage>
        <taxon>Eukaryota</taxon>
        <taxon>Discoba</taxon>
        <taxon>Heterolobosea</taxon>
        <taxon>Tetramitia</taxon>
        <taxon>Eutetramitia</taxon>
        <taxon>Percolomonadidae</taxon>
        <taxon>Percolomonas</taxon>
    </lineage>
</organism>
<protein>
    <submittedName>
        <fullName evidence="1">Uncharacterized protein</fullName>
    </submittedName>
</protein>
<sequence>MSHCIDSAPACSQQKRTRHTSTSFFSVSHLQILIFQYISEYQDLLSYAQAIYFDLFACSEEDIPTHSVIPSDLYMSLLKRLYYSQYEARLGCLDPNASFLEWHAELQRLQGLKSRISQFHLRQCFKINAPLTDFILKRNFVVIFFENKVFRYCFKTEEGCGDVLEGVSQRDYWHVKGFTQSRAPSFEYSDTSHRSASLCNCSNYALGAKRAMSNHLLLIRWMFPGPRNDRYYLTVLTPELQFVHKMQFPLECHAFAFVSEKSFVVHAGGNVVQLWRYEKVDQGHVGDDARESSPPKHTLIKACEWSGPSKTSSLAVPLRYSNAFLEGQYEMRDDASLESPILLSLHQQRIQFWKLPKASDQQQSVTPCGYIDISHKVPPYLLLDQETMPIISFTERFLTIINIASTDEEIDVYGLNFERAAHTKIHTISLGRHRFKHINFPMIKTRIPLPNPHCPQEEPVDYLLYEDSSNAINTMNLDILTVENSFRISTLKTNPFILSSLCFEIAIRGNLSRNVAQSVVWSIDLQKKSFEECVGHIMRCMHALDLVDDILVVSYLGVLYVLQFAWPHENGDNEIFTRMDPEFHGWCDCDERKLVDEDFEYEGGESSEEDD</sequence>
<evidence type="ECO:0000313" key="1">
    <source>
        <dbReference type="EMBL" id="CAD9081262.1"/>
    </source>
</evidence>
<gene>
    <name evidence="1" type="ORF">PCOS0759_LOCUS4502</name>
</gene>
<accession>A0A7S1KQD0</accession>
<proteinExistence type="predicted"/>
<dbReference type="EMBL" id="HBGD01005435">
    <property type="protein sequence ID" value="CAD9081262.1"/>
    <property type="molecule type" value="Transcribed_RNA"/>
</dbReference>